<accession>A0A6A6JUR9</accession>
<dbReference type="GeneID" id="54546115"/>
<name>A0A6A6JUR9_WESOR</name>
<proteinExistence type="predicted"/>
<sequence length="153" mass="16479">MPAGRPPKYRTEAERSAARLEQYRVGSRNYRARKKARTVPRCENSPAIQGGVGNNLAPAPTAVISNTSRTVLAAYRTNVACALPRLAPKPAAVVSDASSTVVAAHRANVACALPRNSILDIPQRRPTAPIQQSPTIALPTPRLRNSLQLFHQV</sequence>
<gene>
    <name evidence="1" type="ORF">EI97DRAFT_107240</name>
</gene>
<reference evidence="1" key="1">
    <citation type="journal article" date="2020" name="Stud. Mycol.">
        <title>101 Dothideomycetes genomes: a test case for predicting lifestyles and emergence of pathogens.</title>
        <authorList>
            <person name="Haridas S."/>
            <person name="Albert R."/>
            <person name="Binder M."/>
            <person name="Bloem J."/>
            <person name="Labutti K."/>
            <person name="Salamov A."/>
            <person name="Andreopoulos B."/>
            <person name="Baker S."/>
            <person name="Barry K."/>
            <person name="Bills G."/>
            <person name="Bluhm B."/>
            <person name="Cannon C."/>
            <person name="Castanera R."/>
            <person name="Culley D."/>
            <person name="Daum C."/>
            <person name="Ezra D."/>
            <person name="Gonzalez J."/>
            <person name="Henrissat B."/>
            <person name="Kuo A."/>
            <person name="Liang C."/>
            <person name="Lipzen A."/>
            <person name="Lutzoni F."/>
            <person name="Magnuson J."/>
            <person name="Mondo S."/>
            <person name="Nolan M."/>
            <person name="Ohm R."/>
            <person name="Pangilinan J."/>
            <person name="Park H.-J."/>
            <person name="Ramirez L."/>
            <person name="Alfaro M."/>
            <person name="Sun H."/>
            <person name="Tritt A."/>
            <person name="Yoshinaga Y."/>
            <person name="Zwiers L.-H."/>
            <person name="Turgeon B."/>
            <person name="Goodwin S."/>
            <person name="Spatafora J."/>
            <person name="Crous P."/>
            <person name="Grigoriev I."/>
        </authorList>
    </citation>
    <scope>NUCLEOTIDE SEQUENCE</scope>
    <source>
        <strain evidence="1">CBS 379.55</strain>
    </source>
</reference>
<dbReference type="AlphaFoldDB" id="A0A6A6JUR9"/>
<evidence type="ECO:0008006" key="3">
    <source>
        <dbReference type="Google" id="ProtNLM"/>
    </source>
</evidence>
<protein>
    <recommendedName>
        <fullName evidence="3">BZIP domain-containing protein</fullName>
    </recommendedName>
</protein>
<dbReference type="RefSeq" id="XP_033657524.1">
    <property type="nucleotide sequence ID" value="XM_033792940.1"/>
</dbReference>
<dbReference type="Proteomes" id="UP000800097">
    <property type="component" value="Unassembled WGS sequence"/>
</dbReference>
<organism evidence="1 2">
    <name type="scientific">Westerdykella ornata</name>
    <dbReference type="NCBI Taxonomy" id="318751"/>
    <lineage>
        <taxon>Eukaryota</taxon>
        <taxon>Fungi</taxon>
        <taxon>Dikarya</taxon>
        <taxon>Ascomycota</taxon>
        <taxon>Pezizomycotina</taxon>
        <taxon>Dothideomycetes</taxon>
        <taxon>Pleosporomycetidae</taxon>
        <taxon>Pleosporales</taxon>
        <taxon>Sporormiaceae</taxon>
        <taxon>Westerdykella</taxon>
    </lineage>
</organism>
<evidence type="ECO:0000313" key="2">
    <source>
        <dbReference type="Proteomes" id="UP000800097"/>
    </source>
</evidence>
<keyword evidence="2" id="KW-1185">Reference proteome</keyword>
<evidence type="ECO:0000313" key="1">
    <source>
        <dbReference type="EMBL" id="KAF2279985.1"/>
    </source>
</evidence>
<dbReference type="EMBL" id="ML986485">
    <property type="protein sequence ID" value="KAF2279985.1"/>
    <property type="molecule type" value="Genomic_DNA"/>
</dbReference>